<dbReference type="Proteomes" id="UP000824890">
    <property type="component" value="Unassembled WGS sequence"/>
</dbReference>
<dbReference type="Gene3D" id="3.40.50.300">
    <property type="entry name" value="P-loop containing nucleotide triphosphate hydrolases"/>
    <property type="match status" value="2"/>
</dbReference>
<feature type="non-terminal residue" evidence="4">
    <location>
        <position position="1"/>
    </location>
</feature>
<feature type="domain" description="Sulfotransferase" evidence="3">
    <location>
        <begin position="438"/>
        <end position="699"/>
    </location>
</feature>
<reference evidence="4 5" key="1">
    <citation type="submission" date="2021-05" db="EMBL/GenBank/DDBJ databases">
        <title>Genome Assembly of Synthetic Allotetraploid Brassica napus Reveals Homoeologous Exchanges between Subgenomes.</title>
        <authorList>
            <person name="Davis J.T."/>
        </authorList>
    </citation>
    <scope>NUCLEOTIDE SEQUENCE [LARGE SCALE GENOMIC DNA]</scope>
    <source>
        <strain evidence="5">cv. Da-Ae</strain>
        <tissue evidence="4">Seedling</tissue>
    </source>
</reference>
<name>A0ABQ8EQM4_BRANA</name>
<evidence type="ECO:0000256" key="1">
    <source>
        <dbReference type="ARBA" id="ARBA00005771"/>
    </source>
</evidence>
<comment type="caution">
    <text evidence="4">The sequence shown here is derived from an EMBL/GenBank/DDBJ whole genome shotgun (WGS) entry which is preliminary data.</text>
</comment>
<dbReference type="EMBL" id="JAGKQM010000001">
    <property type="protein sequence ID" value="KAH0943977.1"/>
    <property type="molecule type" value="Genomic_DNA"/>
</dbReference>
<organism evidence="4 5">
    <name type="scientific">Brassica napus</name>
    <name type="common">Rape</name>
    <dbReference type="NCBI Taxonomy" id="3708"/>
    <lineage>
        <taxon>Eukaryota</taxon>
        <taxon>Viridiplantae</taxon>
        <taxon>Streptophyta</taxon>
        <taxon>Embryophyta</taxon>
        <taxon>Tracheophyta</taxon>
        <taxon>Spermatophyta</taxon>
        <taxon>Magnoliopsida</taxon>
        <taxon>eudicotyledons</taxon>
        <taxon>Gunneridae</taxon>
        <taxon>Pentapetalae</taxon>
        <taxon>rosids</taxon>
        <taxon>malvids</taxon>
        <taxon>Brassicales</taxon>
        <taxon>Brassicaceae</taxon>
        <taxon>Brassiceae</taxon>
        <taxon>Brassica</taxon>
    </lineage>
</organism>
<evidence type="ECO:0000313" key="4">
    <source>
        <dbReference type="EMBL" id="KAH0943977.1"/>
    </source>
</evidence>
<dbReference type="InterPro" id="IPR000863">
    <property type="entry name" value="Sulfotransferase_dom"/>
</dbReference>
<dbReference type="InterPro" id="IPR027417">
    <property type="entry name" value="P-loop_NTPase"/>
</dbReference>
<comment type="similarity">
    <text evidence="1">Belongs to the sulfotransferase 1 family.</text>
</comment>
<evidence type="ECO:0000259" key="3">
    <source>
        <dbReference type="Pfam" id="PF00685"/>
    </source>
</evidence>
<feature type="domain" description="Sulfotransferase" evidence="3">
    <location>
        <begin position="99"/>
        <end position="355"/>
    </location>
</feature>
<evidence type="ECO:0000313" key="5">
    <source>
        <dbReference type="Proteomes" id="UP000824890"/>
    </source>
</evidence>
<keyword evidence="5" id="KW-1185">Reference proteome</keyword>
<dbReference type="Pfam" id="PF00685">
    <property type="entry name" value="Sulfotransfer_1"/>
    <property type="match status" value="2"/>
</dbReference>
<gene>
    <name evidence="4" type="ORF">HID58_003614</name>
</gene>
<accession>A0ABQ8EQM4</accession>
<dbReference type="SUPFAM" id="SSF52540">
    <property type="entry name" value="P-loop containing nucleoside triphosphate hydrolases"/>
    <property type="match status" value="2"/>
</dbReference>
<evidence type="ECO:0000256" key="2">
    <source>
        <dbReference type="ARBA" id="ARBA00022679"/>
    </source>
</evidence>
<sequence>VSPTLYNSNKLIIHVKCAIELLYFLTVSPIMDDASQNLRTPANFMKDDDVSQECKNLISSLPSEKDFTGRKLYSYQGSWYYPNTLQAILNFQTHFQARDSDIILASLPKSGTTWLKALAFAVVHRNKYAPNLESHPLLSDNPHNLVRFLELDLYVKNQCPGLEELPSPRIFATHMPFQTLHESLRDSPCKVVYVCRDIKDVLVSRWHFRSKLVSNYSLEDIVEEYIKGVCFFGPFQEQVLSYWKESLVNSNHVLFMRYEEMIEKPEAQVIRVADFLGCPFTEEEKQSGIVENILELCSFGNLSNLEANKTGTSTCGIPHHGFFGKGGVGGWNNHLTDDMARKLDEMVEKKLEGSGLNQILLYFPTVSPIMEASQNLLQTPANFMKVDSLSQECENLISSLPSEKDFMGKNLYSYQGSWYYPSTLQAILNFQKHFRARDSDIILASFPKSGTTWLKALVFAVVHRNKYAPNLVSHPLLSDNPHNLVRFIELDLYVKNQRPDLEELPSPRLFATHMPFQTLHDSLRDSPCKVVYMCRNIKDVLVSRWHFRSNVVRKELYSNYSLEDMVDDFIKGVYSLGPFDDQVLRYWKESLVNSNPVLFMRYEEMIEKPEVQVMRLADFLGCSFTEEEKQSGTVEKILELCSFGNLSNLETNKTGTSVCGVAPHAFFRRGGVGDWKNHLTHEMARKLDEMVEKKLGGSGLNRILYAKVVKRIGTLENFFELGVISLELI</sequence>
<protein>
    <recommendedName>
        <fullName evidence="3">Sulfotransferase domain-containing protein</fullName>
    </recommendedName>
</protein>
<dbReference type="PANTHER" id="PTHR11783">
    <property type="entry name" value="SULFOTRANSFERASE SULT"/>
    <property type="match status" value="1"/>
</dbReference>
<keyword evidence="2" id="KW-0808">Transferase</keyword>
<proteinExistence type="inferred from homology"/>